<dbReference type="InterPro" id="IPR027640">
    <property type="entry name" value="Kinesin-like_fam"/>
</dbReference>
<keyword evidence="5 6" id="KW-0505">Motor protein</keyword>
<dbReference type="GO" id="GO:0008017">
    <property type="term" value="F:microtubule binding"/>
    <property type="evidence" value="ECO:0007669"/>
    <property type="project" value="InterPro"/>
</dbReference>
<dbReference type="PROSITE" id="PS50067">
    <property type="entry name" value="KINESIN_MOTOR_2"/>
    <property type="match status" value="1"/>
</dbReference>
<feature type="region of interest" description="Disordered" evidence="8">
    <location>
        <begin position="848"/>
        <end position="878"/>
    </location>
</feature>
<name>A0A167NRG0_CALVF</name>
<dbReference type="SMART" id="SM00129">
    <property type="entry name" value="KISc"/>
    <property type="match status" value="1"/>
</dbReference>
<dbReference type="CDD" id="cd01370">
    <property type="entry name" value="KISc_KIP3_like"/>
    <property type="match status" value="1"/>
</dbReference>
<dbReference type="PROSITE" id="PS00411">
    <property type="entry name" value="KINESIN_MOTOR_1"/>
    <property type="match status" value="1"/>
</dbReference>
<dbReference type="GO" id="GO:0005874">
    <property type="term" value="C:microtubule"/>
    <property type="evidence" value="ECO:0007669"/>
    <property type="project" value="UniProtKB-KW"/>
</dbReference>
<evidence type="ECO:0000259" key="9">
    <source>
        <dbReference type="PROSITE" id="PS50067"/>
    </source>
</evidence>
<dbReference type="GO" id="GO:0007018">
    <property type="term" value="P:microtubule-based movement"/>
    <property type="evidence" value="ECO:0007669"/>
    <property type="project" value="InterPro"/>
</dbReference>
<evidence type="ECO:0000313" key="10">
    <source>
        <dbReference type="EMBL" id="KZO97986.1"/>
    </source>
</evidence>
<feature type="region of interest" description="Disordered" evidence="8">
    <location>
        <begin position="668"/>
        <end position="826"/>
    </location>
</feature>
<evidence type="ECO:0000313" key="11">
    <source>
        <dbReference type="Proteomes" id="UP000076738"/>
    </source>
</evidence>
<dbReference type="Proteomes" id="UP000076738">
    <property type="component" value="Unassembled WGS sequence"/>
</dbReference>
<dbReference type="AlphaFoldDB" id="A0A167NRG0"/>
<proteinExistence type="inferred from homology"/>
<dbReference type="Gene3D" id="3.40.850.10">
    <property type="entry name" value="Kinesin motor domain"/>
    <property type="match status" value="1"/>
</dbReference>
<sequence>MSEAASITVAVRIRPPTPGEQDRLQGYDDLSLSMPFLDGNLATPKRLNTGKTLRHIVKCMDDQVLVFDPPDEDAARSLSTRGFLAPGSKRYKDQRYKFDRVFDERASQQEVFEHTTKSLLDGIFNGFNATVFAYGATGCGKTHTISGTLADQGVIYRTMNELFNRIDEMRDETIVELSVTYLEIYNENIRDLLTDGTVAPPRGGLQLREDKDSRITVANLVELRPTTAEEVQEIVHAGNMRRTQSPTHANETSSRSHAVLQVNVVQSPRTASTTETRLMATLSIIDLAGSERASATKNMGERMVEGANINKSLLALGNCINALCESGGRTRHIPYRNSKLTRLLKFSLGGNCRTVMIVCVAPTSVHYDDTQNTLKYANRAKEIKTKVSKNLINVDRHVAQYVEAIQRLNSEVAELKAKLAGKLSTENEVEKRRKADARVDADKAKKDMCAKTEQARPVICDGASHEATREAADIVLRTVRPRLIHLEAEAARGPLPPDMQAERDYLVAMAAPHQTLLQSESSRQSVQRSENTRSMLEATFRAVSERRSANLDDVSVENIKLLSSFQRSETEVARVSAREQALKGALAQQSQMMTQMMGVLAQCTVALRDGAKTGDESVRATLTNAADVSHSSLMAVLGTDPAAIPTFTLNVSTYEPPSIFPTSTFAVPSKPAAMPPRKRASLMPVDHHKSPGRRLSAIRSPRKSLVRRQSTTASASMPRLGSSLNRKPAVEKKSLRWADEAGEGSIDDAGKGGNMANESSSSQKPHSSSPDTEWEDEKTDDSISVGKDNSLTLQQPRRPRSSRFDPGYLKSQQASARRLSSLGEEDEDIENKFRTVIPKKADRKALPLSERINLPSPEESDESSITSSDTFKPRVPSSPPLKFNKVMIAPLSASKPRRLSNIGPIRMQKSKRRSSLIPQPPMIVAEPTDASMLRTSVLGGAPKRVLISNQEAIGRSPMKKSNHRISSLGGRMSLSASTSARGPFRASSARFPMPASVSMDPNTSLDNAARNKAAWR</sequence>
<dbReference type="SUPFAM" id="SSF52540">
    <property type="entry name" value="P-loop containing nucleoside triphosphate hydrolases"/>
    <property type="match status" value="1"/>
</dbReference>
<accession>A0A167NRG0</accession>
<evidence type="ECO:0000256" key="8">
    <source>
        <dbReference type="SAM" id="MobiDB-lite"/>
    </source>
</evidence>
<keyword evidence="1" id="KW-0493">Microtubule</keyword>
<dbReference type="InterPro" id="IPR036961">
    <property type="entry name" value="Kinesin_motor_dom_sf"/>
</dbReference>
<evidence type="ECO:0000256" key="5">
    <source>
        <dbReference type="ARBA" id="ARBA00023175"/>
    </source>
</evidence>
<dbReference type="STRING" id="1330018.A0A167NRG0"/>
<gene>
    <name evidence="10" type="ORF">CALVIDRAFT_562384</name>
</gene>
<dbReference type="PRINTS" id="PR00380">
    <property type="entry name" value="KINESINHEAVY"/>
</dbReference>
<evidence type="ECO:0000256" key="7">
    <source>
        <dbReference type="SAM" id="Coils"/>
    </source>
</evidence>
<comment type="similarity">
    <text evidence="6">Belongs to the TRAFAC class myosin-kinesin ATPase superfamily. Kinesin family.</text>
</comment>
<dbReference type="InterPro" id="IPR001752">
    <property type="entry name" value="Kinesin_motor_dom"/>
</dbReference>
<keyword evidence="2 6" id="KW-0547">Nucleotide-binding</keyword>
<protein>
    <submittedName>
        <fullName evidence="10">Kinesin-domain-containing protein</fullName>
    </submittedName>
</protein>
<keyword evidence="4 7" id="KW-0175">Coiled coil</keyword>
<feature type="binding site" evidence="6">
    <location>
        <begin position="135"/>
        <end position="142"/>
    </location>
    <ligand>
        <name>ATP</name>
        <dbReference type="ChEBI" id="CHEBI:30616"/>
    </ligand>
</feature>
<evidence type="ECO:0000256" key="4">
    <source>
        <dbReference type="ARBA" id="ARBA00023054"/>
    </source>
</evidence>
<dbReference type="InterPro" id="IPR027417">
    <property type="entry name" value="P-loop_NTPase"/>
</dbReference>
<dbReference type="GO" id="GO:0005524">
    <property type="term" value="F:ATP binding"/>
    <property type="evidence" value="ECO:0007669"/>
    <property type="project" value="UniProtKB-UniRule"/>
</dbReference>
<reference evidence="10 11" key="1">
    <citation type="journal article" date="2016" name="Mol. Biol. Evol.">
        <title>Comparative Genomics of Early-Diverging Mushroom-Forming Fungi Provides Insights into the Origins of Lignocellulose Decay Capabilities.</title>
        <authorList>
            <person name="Nagy L.G."/>
            <person name="Riley R."/>
            <person name="Tritt A."/>
            <person name="Adam C."/>
            <person name="Daum C."/>
            <person name="Floudas D."/>
            <person name="Sun H."/>
            <person name="Yadav J.S."/>
            <person name="Pangilinan J."/>
            <person name="Larsson K.H."/>
            <person name="Matsuura K."/>
            <person name="Barry K."/>
            <person name="Labutti K."/>
            <person name="Kuo R."/>
            <person name="Ohm R.A."/>
            <person name="Bhattacharya S.S."/>
            <person name="Shirouzu T."/>
            <person name="Yoshinaga Y."/>
            <person name="Martin F.M."/>
            <person name="Grigoriev I.V."/>
            <person name="Hibbett D.S."/>
        </authorList>
    </citation>
    <scope>NUCLEOTIDE SEQUENCE [LARGE SCALE GENOMIC DNA]</scope>
    <source>
        <strain evidence="10 11">TUFC12733</strain>
    </source>
</reference>
<keyword evidence="3 6" id="KW-0067">ATP-binding</keyword>
<keyword evidence="11" id="KW-1185">Reference proteome</keyword>
<feature type="compositionally biased region" description="Low complexity" evidence="8">
    <location>
        <begin position="759"/>
        <end position="769"/>
    </location>
</feature>
<evidence type="ECO:0000256" key="2">
    <source>
        <dbReference type="ARBA" id="ARBA00022741"/>
    </source>
</evidence>
<feature type="domain" description="Kinesin motor" evidence="9">
    <location>
        <begin position="6"/>
        <end position="383"/>
    </location>
</feature>
<dbReference type="InterPro" id="IPR019821">
    <property type="entry name" value="Kinesin_motor_CS"/>
</dbReference>
<feature type="region of interest" description="Disordered" evidence="8">
    <location>
        <begin position="973"/>
        <end position="1016"/>
    </location>
</feature>
<dbReference type="PANTHER" id="PTHR47968:SF13">
    <property type="entry name" value="KINESIN-LIKE PROTEIN KIF19 ISOFORM X1"/>
    <property type="match status" value="1"/>
</dbReference>
<feature type="coiled-coil region" evidence="7">
    <location>
        <begin position="398"/>
        <end position="425"/>
    </location>
</feature>
<evidence type="ECO:0000256" key="6">
    <source>
        <dbReference type="PROSITE-ProRule" id="PRU00283"/>
    </source>
</evidence>
<dbReference type="GO" id="GO:0003777">
    <property type="term" value="F:microtubule motor activity"/>
    <property type="evidence" value="ECO:0007669"/>
    <property type="project" value="InterPro"/>
</dbReference>
<evidence type="ECO:0000256" key="3">
    <source>
        <dbReference type="ARBA" id="ARBA00022840"/>
    </source>
</evidence>
<dbReference type="Pfam" id="PF00225">
    <property type="entry name" value="Kinesin"/>
    <property type="match status" value="1"/>
</dbReference>
<evidence type="ECO:0000256" key="1">
    <source>
        <dbReference type="ARBA" id="ARBA00022701"/>
    </source>
</evidence>
<organism evidence="10 11">
    <name type="scientific">Calocera viscosa (strain TUFC12733)</name>
    <dbReference type="NCBI Taxonomy" id="1330018"/>
    <lineage>
        <taxon>Eukaryota</taxon>
        <taxon>Fungi</taxon>
        <taxon>Dikarya</taxon>
        <taxon>Basidiomycota</taxon>
        <taxon>Agaricomycotina</taxon>
        <taxon>Dacrymycetes</taxon>
        <taxon>Dacrymycetales</taxon>
        <taxon>Dacrymycetaceae</taxon>
        <taxon>Calocera</taxon>
    </lineage>
</organism>
<dbReference type="OrthoDB" id="3176171at2759"/>
<feature type="compositionally biased region" description="Basic and acidic residues" evidence="8">
    <location>
        <begin position="728"/>
        <end position="739"/>
    </location>
</feature>
<dbReference type="EMBL" id="KV417277">
    <property type="protein sequence ID" value="KZO97986.1"/>
    <property type="molecule type" value="Genomic_DNA"/>
</dbReference>
<dbReference type="PANTHER" id="PTHR47968">
    <property type="entry name" value="CENTROMERE PROTEIN E"/>
    <property type="match status" value="1"/>
</dbReference>